<dbReference type="STRING" id="3827.A0A1S3EIT4"/>
<dbReference type="InterPro" id="IPR001245">
    <property type="entry name" value="Ser-Thr/Tyr_kinase_cat_dom"/>
</dbReference>
<keyword evidence="3" id="KW-0067">ATP-binding</keyword>
<dbReference type="PROSITE" id="PS50011">
    <property type="entry name" value="PROTEIN_KINASE_DOM"/>
    <property type="match status" value="1"/>
</dbReference>
<dbReference type="GO" id="GO:0005524">
    <property type="term" value="F:ATP binding"/>
    <property type="evidence" value="ECO:0007669"/>
    <property type="project" value="UniProtKB-KW"/>
</dbReference>
<dbReference type="PANTHER" id="PTHR47989">
    <property type="entry name" value="OS01G0750732 PROTEIN"/>
    <property type="match status" value="1"/>
</dbReference>
<accession>A0A1S3EIT4</accession>
<proteinExistence type="predicted"/>
<feature type="compositionally biased region" description="Low complexity" evidence="4">
    <location>
        <begin position="625"/>
        <end position="638"/>
    </location>
</feature>
<keyword evidence="1" id="KW-0418">Kinase</keyword>
<dbReference type="Gene3D" id="1.10.510.10">
    <property type="entry name" value="Transferase(Phosphotransferase) domain 1"/>
    <property type="match status" value="1"/>
</dbReference>
<dbReference type="OrthoDB" id="4062651at2759"/>
<evidence type="ECO:0000256" key="4">
    <source>
        <dbReference type="SAM" id="MobiDB-lite"/>
    </source>
</evidence>
<sequence>MSGESQRVVVIHHSSRDFSAKALKWALSGFSLEHGDNLTLLAILRRVNSPSSARFRAIFGSDQNVVEEEVAKKKEKLHNDPCIRKISEQCETNKIQFLIEVLPGKLPELAVNAAISLKATSVILDRDMKKYKTDFMQSLSCALLIMKRDNSIKHLRGPRKTKISFRGYDKASSVKRPESTSSLQRMTNAVFCSKSSSDLSKVACHRLHCQTKQTPEDKDLDMARGYCLLPIQDIQKTSSVPQMHQKETTFEHRSKKEAYQKVEKFKNSVCSVCENTRPKFELMKEFTYGELHEATHGFSPKNYLSEGGFGSVYWGKLQGIKIAVKRHKFASLQGEKEFKSEVNALSKAMHENVVMLLGSCSEGINRFLVYEFVCNGSLDQHLSQHSRKPLNWPERIKVAIGAAKGLLYLHENNIIHRDVRPSNILVTHDYEAMLGDFGLARTEQMDSVYSTDVVGTLGYMAPEYAESGKVSTKSDVYSFGVVLLQLITGMRTTDKRIGHKSLVGWARPLLKERNYPDLIDERMMDTYDCHQLFWMIRLAEKCLTRDPQKRLPMDTVVSALTHIVEGNTCSMVLRDCSPARSDSSYDYMSESPISYVSPELQVHQDGILCVGCNMVNLRPPPSPPFGSTGTSWSTTTSTKHACSQG</sequence>
<organism evidence="6 7">
    <name type="scientific">Cicer arietinum</name>
    <name type="common">Chickpea</name>
    <name type="synonym">Garbanzo</name>
    <dbReference type="NCBI Taxonomy" id="3827"/>
    <lineage>
        <taxon>Eukaryota</taxon>
        <taxon>Viridiplantae</taxon>
        <taxon>Streptophyta</taxon>
        <taxon>Embryophyta</taxon>
        <taxon>Tracheophyta</taxon>
        <taxon>Spermatophyta</taxon>
        <taxon>Magnoliopsida</taxon>
        <taxon>eudicotyledons</taxon>
        <taxon>Gunneridae</taxon>
        <taxon>Pentapetalae</taxon>
        <taxon>rosids</taxon>
        <taxon>fabids</taxon>
        <taxon>Fabales</taxon>
        <taxon>Fabaceae</taxon>
        <taxon>Papilionoideae</taxon>
        <taxon>50 kb inversion clade</taxon>
        <taxon>NPAAA clade</taxon>
        <taxon>Hologalegina</taxon>
        <taxon>IRL clade</taxon>
        <taxon>Cicereae</taxon>
        <taxon>Cicer</taxon>
    </lineage>
</organism>
<dbReference type="Gene3D" id="3.30.200.20">
    <property type="entry name" value="Phosphorylase Kinase, domain 1"/>
    <property type="match status" value="1"/>
</dbReference>
<dbReference type="PROSITE" id="PS00109">
    <property type="entry name" value="PROTEIN_KINASE_TYR"/>
    <property type="match status" value="1"/>
</dbReference>
<dbReference type="KEGG" id="cam:101498713"/>
<dbReference type="InterPro" id="IPR011009">
    <property type="entry name" value="Kinase-like_dom_sf"/>
</dbReference>
<dbReference type="GO" id="GO:0004713">
    <property type="term" value="F:protein tyrosine kinase activity"/>
    <property type="evidence" value="ECO:0007669"/>
    <property type="project" value="InterPro"/>
</dbReference>
<feature type="region of interest" description="Disordered" evidence="4">
    <location>
        <begin position="623"/>
        <end position="645"/>
    </location>
</feature>
<dbReference type="GeneID" id="101498713"/>
<dbReference type="InterPro" id="IPR020635">
    <property type="entry name" value="Tyr_kinase_cat_dom"/>
</dbReference>
<keyword evidence="1" id="KW-0723">Serine/threonine-protein kinase</keyword>
<dbReference type="PANTHER" id="PTHR47989:SF8">
    <property type="entry name" value="INACTIVE PROTEIN KINASE SELMODRAFT_444075-LIKE"/>
    <property type="match status" value="1"/>
</dbReference>
<protein>
    <submittedName>
        <fullName evidence="7">Serine/threonine-protein kinase PCRK2-like</fullName>
    </submittedName>
</protein>
<dbReference type="InterPro" id="IPR008266">
    <property type="entry name" value="Tyr_kinase_AS"/>
</dbReference>
<dbReference type="Proteomes" id="UP000087171">
    <property type="component" value="Unplaced"/>
</dbReference>
<dbReference type="FunFam" id="3.30.200.20:FF:000604">
    <property type="entry name" value="Proline-rich receptor-like protein kinase PERK8"/>
    <property type="match status" value="1"/>
</dbReference>
<reference evidence="7" key="1">
    <citation type="submission" date="2025-08" db="UniProtKB">
        <authorList>
            <consortium name="RefSeq"/>
        </authorList>
    </citation>
    <scope>IDENTIFICATION</scope>
    <source>
        <tissue evidence="7">Etiolated seedlings</tissue>
    </source>
</reference>
<evidence type="ECO:0000313" key="6">
    <source>
        <dbReference type="Proteomes" id="UP000087171"/>
    </source>
</evidence>
<dbReference type="SUPFAM" id="SSF56112">
    <property type="entry name" value="Protein kinase-like (PK-like)"/>
    <property type="match status" value="1"/>
</dbReference>
<evidence type="ECO:0000259" key="5">
    <source>
        <dbReference type="PROSITE" id="PS50011"/>
    </source>
</evidence>
<dbReference type="GO" id="GO:0004674">
    <property type="term" value="F:protein serine/threonine kinase activity"/>
    <property type="evidence" value="ECO:0007669"/>
    <property type="project" value="UniProtKB-KW"/>
</dbReference>
<dbReference type="InterPro" id="IPR000719">
    <property type="entry name" value="Prot_kinase_dom"/>
</dbReference>
<dbReference type="Pfam" id="PF07714">
    <property type="entry name" value="PK_Tyr_Ser-Thr"/>
    <property type="match status" value="1"/>
</dbReference>
<feature type="domain" description="Protein kinase" evidence="5">
    <location>
        <begin position="298"/>
        <end position="565"/>
    </location>
</feature>
<dbReference type="FunFam" id="1.10.510.10:FF:000849">
    <property type="entry name" value="receptor-like cytosolic serine/threonine-protein kinase RBK1 isoform X1"/>
    <property type="match status" value="1"/>
</dbReference>
<dbReference type="PaxDb" id="3827-XP_004514316.1"/>
<dbReference type="AlphaFoldDB" id="A0A1S3EIT4"/>
<dbReference type="eggNOG" id="KOG1187">
    <property type="taxonomic scope" value="Eukaryota"/>
</dbReference>
<dbReference type="RefSeq" id="XP_012575289.1">
    <property type="nucleotide sequence ID" value="XM_012719835.2"/>
</dbReference>
<evidence type="ECO:0000256" key="2">
    <source>
        <dbReference type="ARBA" id="ARBA00022741"/>
    </source>
</evidence>
<name>A0A1S3EIT4_CICAR</name>
<gene>
    <name evidence="7" type="primary">LOC101498713</name>
</gene>
<keyword evidence="1" id="KW-0808">Transferase</keyword>
<evidence type="ECO:0000256" key="3">
    <source>
        <dbReference type="ARBA" id="ARBA00022840"/>
    </source>
</evidence>
<dbReference type="SMART" id="SM00219">
    <property type="entry name" value="TyrKc"/>
    <property type="match status" value="1"/>
</dbReference>
<keyword evidence="6" id="KW-1185">Reference proteome</keyword>
<evidence type="ECO:0000313" key="7">
    <source>
        <dbReference type="RefSeq" id="XP_012575289.1"/>
    </source>
</evidence>
<keyword evidence="2" id="KW-0547">Nucleotide-binding</keyword>
<evidence type="ECO:0000256" key="1">
    <source>
        <dbReference type="ARBA" id="ARBA00022527"/>
    </source>
</evidence>